<reference evidence="5 6" key="1">
    <citation type="submission" date="2019-01" db="EMBL/GenBank/DDBJ databases">
        <title>Chengkuizengella sp. nov., isolated from deep-sea sediment of East Pacific Ocean.</title>
        <authorList>
            <person name="Yang J."/>
            <person name="Lai Q."/>
            <person name="Shao Z."/>
        </authorList>
    </citation>
    <scope>NUCLEOTIDE SEQUENCE [LARGE SCALE GENOMIC DNA]</scope>
    <source>
        <strain evidence="5 6">YPA3-1-1</strain>
    </source>
</reference>
<dbReference type="GO" id="GO:0016791">
    <property type="term" value="F:phosphatase activity"/>
    <property type="evidence" value="ECO:0007669"/>
    <property type="project" value="TreeGrafter"/>
</dbReference>
<evidence type="ECO:0000256" key="1">
    <source>
        <dbReference type="ARBA" id="ARBA00001946"/>
    </source>
</evidence>
<dbReference type="PANTHER" id="PTHR46470">
    <property type="entry name" value="N-ACYLNEURAMINATE-9-PHOSPHATASE"/>
    <property type="match status" value="1"/>
</dbReference>
<sequence>MNRSFSPKNKKVIFFDLNNTLIDHHRSFKVSFLEALDEFTSRWDPDANNWEPKKVYTNYMKELKNAKQDKRKYYLPRNKLQHHCLQQALKPYPLDVNLSFSEHFFNTIQENRPRNVQLFPDVLPPLATLSNKYKLAIISNGRKNDYDHLNIKEYIPEDRVFTSKMFGHHKPHPTIFKNALKKMDLSPEQSVMVGNSWKNDVCGALDIGMDAIWIVRKPRKGSRRRADKNGVTYIQSLKQLVSVFEI</sequence>
<dbReference type="Gene3D" id="1.20.120.1600">
    <property type="match status" value="1"/>
</dbReference>
<dbReference type="PANTHER" id="PTHR46470:SF2">
    <property type="entry name" value="GLYCERALDEHYDE 3-PHOSPHATE PHOSPHATASE"/>
    <property type="match status" value="1"/>
</dbReference>
<evidence type="ECO:0000256" key="2">
    <source>
        <dbReference type="ARBA" id="ARBA00022723"/>
    </source>
</evidence>
<name>A0A6N9PZQ6_9BACL</name>
<gene>
    <name evidence="5" type="ORF">ERL59_04945</name>
</gene>
<dbReference type="SFLD" id="SFLDG01129">
    <property type="entry name" value="C1.5:_HAD__Beta-PGM__Phosphata"/>
    <property type="match status" value="1"/>
</dbReference>
<dbReference type="NCBIfam" id="TIGR01549">
    <property type="entry name" value="HAD-SF-IA-v1"/>
    <property type="match status" value="1"/>
</dbReference>
<keyword evidence="4" id="KW-0460">Magnesium</keyword>
<dbReference type="InterPro" id="IPR006439">
    <property type="entry name" value="HAD-SF_hydro_IA"/>
</dbReference>
<dbReference type="SUPFAM" id="SSF56784">
    <property type="entry name" value="HAD-like"/>
    <property type="match status" value="1"/>
</dbReference>
<dbReference type="AlphaFoldDB" id="A0A6N9PZQ6"/>
<keyword evidence="3 5" id="KW-0378">Hydrolase</keyword>
<dbReference type="InterPro" id="IPR041492">
    <property type="entry name" value="HAD_2"/>
</dbReference>
<dbReference type="EMBL" id="SIJB01000012">
    <property type="protein sequence ID" value="NBI28302.1"/>
    <property type="molecule type" value="Genomic_DNA"/>
</dbReference>
<dbReference type="InterPro" id="IPR036412">
    <property type="entry name" value="HAD-like_sf"/>
</dbReference>
<dbReference type="InterPro" id="IPR051400">
    <property type="entry name" value="HAD-like_hydrolase"/>
</dbReference>
<dbReference type="GO" id="GO:0046872">
    <property type="term" value="F:metal ion binding"/>
    <property type="evidence" value="ECO:0007669"/>
    <property type="project" value="UniProtKB-KW"/>
</dbReference>
<keyword evidence="2" id="KW-0479">Metal-binding</keyword>
<accession>A0A6N9PZQ6</accession>
<dbReference type="GO" id="GO:0044281">
    <property type="term" value="P:small molecule metabolic process"/>
    <property type="evidence" value="ECO:0007669"/>
    <property type="project" value="UniProtKB-ARBA"/>
</dbReference>
<dbReference type="InterPro" id="IPR023214">
    <property type="entry name" value="HAD_sf"/>
</dbReference>
<evidence type="ECO:0000256" key="3">
    <source>
        <dbReference type="ARBA" id="ARBA00022801"/>
    </source>
</evidence>
<dbReference type="SFLD" id="SFLDS00003">
    <property type="entry name" value="Haloacid_Dehalogenase"/>
    <property type="match status" value="1"/>
</dbReference>
<keyword evidence="6" id="KW-1185">Reference proteome</keyword>
<protein>
    <submittedName>
        <fullName evidence="5">HAD family hydrolase</fullName>
    </submittedName>
</protein>
<dbReference type="RefSeq" id="WP_160645080.1">
    <property type="nucleotide sequence ID" value="NZ_SIJB01000012.1"/>
</dbReference>
<evidence type="ECO:0000256" key="4">
    <source>
        <dbReference type="ARBA" id="ARBA00022842"/>
    </source>
</evidence>
<dbReference type="OrthoDB" id="25198at2"/>
<organism evidence="5 6">
    <name type="scientific">Chengkuizengella marina</name>
    <dbReference type="NCBI Taxonomy" id="2507566"/>
    <lineage>
        <taxon>Bacteria</taxon>
        <taxon>Bacillati</taxon>
        <taxon>Bacillota</taxon>
        <taxon>Bacilli</taxon>
        <taxon>Bacillales</taxon>
        <taxon>Paenibacillaceae</taxon>
        <taxon>Chengkuizengella</taxon>
    </lineage>
</organism>
<comment type="caution">
    <text evidence="5">The sequence shown here is derived from an EMBL/GenBank/DDBJ whole genome shotgun (WGS) entry which is preliminary data.</text>
</comment>
<proteinExistence type="predicted"/>
<dbReference type="Proteomes" id="UP000448943">
    <property type="component" value="Unassembled WGS sequence"/>
</dbReference>
<dbReference type="Gene3D" id="3.40.50.1000">
    <property type="entry name" value="HAD superfamily/HAD-like"/>
    <property type="match status" value="1"/>
</dbReference>
<evidence type="ECO:0000313" key="5">
    <source>
        <dbReference type="EMBL" id="NBI28302.1"/>
    </source>
</evidence>
<evidence type="ECO:0000313" key="6">
    <source>
        <dbReference type="Proteomes" id="UP000448943"/>
    </source>
</evidence>
<comment type="cofactor">
    <cofactor evidence="1">
        <name>Mg(2+)</name>
        <dbReference type="ChEBI" id="CHEBI:18420"/>
    </cofactor>
</comment>
<dbReference type="Pfam" id="PF13419">
    <property type="entry name" value="HAD_2"/>
    <property type="match status" value="1"/>
</dbReference>